<dbReference type="GO" id="GO:0003978">
    <property type="term" value="F:UDP-glucose 4-epimerase activity"/>
    <property type="evidence" value="ECO:0007669"/>
    <property type="project" value="UniProtKB-UniRule"/>
</dbReference>
<organism evidence="12 13">
    <name type="scientific">Neisseria weaveri</name>
    <dbReference type="NCBI Taxonomy" id="28091"/>
    <lineage>
        <taxon>Bacteria</taxon>
        <taxon>Pseudomonadati</taxon>
        <taxon>Pseudomonadota</taxon>
        <taxon>Betaproteobacteria</taxon>
        <taxon>Neisseriales</taxon>
        <taxon>Neisseriaceae</taxon>
        <taxon>Neisseria</taxon>
    </lineage>
</organism>
<dbReference type="RefSeq" id="WP_004282876.1">
    <property type="nucleotide sequence ID" value="NZ_CAUJRG010000004.1"/>
</dbReference>
<dbReference type="Pfam" id="PF01370">
    <property type="entry name" value="Epimerase"/>
    <property type="match status" value="1"/>
</dbReference>
<dbReference type="OrthoDB" id="9803010at2"/>
<dbReference type="EC" id="5.1.3.2" evidence="5 10"/>
<proteinExistence type="inferred from homology"/>
<feature type="domain" description="NAD-dependent epimerase/dehydratase" evidence="11">
    <location>
        <begin position="3"/>
        <end position="262"/>
    </location>
</feature>
<evidence type="ECO:0000313" key="12">
    <source>
        <dbReference type="EMBL" id="VEJ50167.1"/>
    </source>
</evidence>
<dbReference type="NCBIfam" id="TIGR01179">
    <property type="entry name" value="galE"/>
    <property type="match status" value="1"/>
</dbReference>
<name>A0A448VK79_9NEIS</name>
<dbReference type="PANTHER" id="PTHR43725">
    <property type="entry name" value="UDP-GLUCOSE 4-EPIMERASE"/>
    <property type="match status" value="1"/>
</dbReference>
<dbReference type="EMBL" id="LR134533">
    <property type="protein sequence ID" value="VEJ50167.1"/>
    <property type="molecule type" value="Genomic_DNA"/>
</dbReference>
<keyword evidence="10" id="KW-0119">Carbohydrate metabolism</keyword>
<evidence type="ECO:0000256" key="4">
    <source>
        <dbReference type="ARBA" id="ARBA00007637"/>
    </source>
</evidence>
<comment type="subunit">
    <text evidence="10">Homodimer.</text>
</comment>
<comment type="catalytic activity">
    <reaction evidence="1 10">
        <text>UDP-alpha-D-glucose = UDP-alpha-D-galactose</text>
        <dbReference type="Rhea" id="RHEA:22168"/>
        <dbReference type="ChEBI" id="CHEBI:58885"/>
        <dbReference type="ChEBI" id="CHEBI:66914"/>
        <dbReference type="EC" id="5.1.3.2"/>
    </reaction>
</comment>
<evidence type="ECO:0000259" key="11">
    <source>
        <dbReference type="Pfam" id="PF01370"/>
    </source>
</evidence>
<dbReference type="UniPathway" id="UPA00214"/>
<dbReference type="SUPFAM" id="SSF51735">
    <property type="entry name" value="NAD(P)-binding Rossmann-fold domains"/>
    <property type="match status" value="1"/>
</dbReference>
<dbReference type="NCBIfam" id="NF007956">
    <property type="entry name" value="PRK10675.1"/>
    <property type="match status" value="1"/>
</dbReference>
<dbReference type="InterPro" id="IPR036291">
    <property type="entry name" value="NAD(P)-bd_dom_sf"/>
</dbReference>
<evidence type="ECO:0000256" key="5">
    <source>
        <dbReference type="ARBA" id="ARBA00013189"/>
    </source>
</evidence>
<dbReference type="InterPro" id="IPR005886">
    <property type="entry name" value="UDP_G4E"/>
</dbReference>
<evidence type="ECO:0000256" key="3">
    <source>
        <dbReference type="ARBA" id="ARBA00004947"/>
    </source>
</evidence>
<dbReference type="STRING" id="28091.SAMEA3174300_01173"/>
<dbReference type="InterPro" id="IPR001509">
    <property type="entry name" value="Epimerase_deHydtase"/>
</dbReference>
<dbReference type="PRINTS" id="PR01713">
    <property type="entry name" value="NUCEPIMERASE"/>
</dbReference>
<dbReference type="CDD" id="cd05247">
    <property type="entry name" value="UDP_G4E_1_SDR_e"/>
    <property type="match status" value="1"/>
</dbReference>
<keyword evidence="7 10" id="KW-0520">NAD</keyword>
<comment type="similarity">
    <text evidence="4 10">Belongs to the NAD(P)-dependent epimerase/dehydratase family.</text>
</comment>
<dbReference type="GO" id="GO:0005829">
    <property type="term" value="C:cytosol"/>
    <property type="evidence" value="ECO:0007669"/>
    <property type="project" value="TreeGrafter"/>
</dbReference>
<dbReference type="Gene3D" id="3.40.50.720">
    <property type="entry name" value="NAD(P)-binding Rossmann-like Domain"/>
    <property type="match status" value="1"/>
</dbReference>
<evidence type="ECO:0000256" key="10">
    <source>
        <dbReference type="RuleBase" id="RU366046"/>
    </source>
</evidence>
<evidence type="ECO:0000256" key="1">
    <source>
        <dbReference type="ARBA" id="ARBA00000083"/>
    </source>
</evidence>
<reference evidence="12 13" key="1">
    <citation type="submission" date="2018-12" db="EMBL/GenBank/DDBJ databases">
        <authorList>
            <consortium name="Pathogen Informatics"/>
        </authorList>
    </citation>
    <scope>NUCLEOTIDE SEQUENCE [LARGE SCALE GENOMIC DNA]</scope>
    <source>
        <strain evidence="12 13">NCTC12742</strain>
    </source>
</reference>
<evidence type="ECO:0000256" key="9">
    <source>
        <dbReference type="ARBA" id="ARBA00023235"/>
    </source>
</evidence>
<accession>A0A448VK79</accession>
<keyword evidence="8" id="KW-0299">Galactose metabolism</keyword>
<evidence type="ECO:0000256" key="7">
    <source>
        <dbReference type="ARBA" id="ARBA00023027"/>
    </source>
</evidence>
<dbReference type="PANTHER" id="PTHR43725:SF47">
    <property type="entry name" value="UDP-GLUCOSE 4-EPIMERASE"/>
    <property type="match status" value="1"/>
</dbReference>
<dbReference type="GO" id="GO:0006012">
    <property type="term" value="P:galactose metabolic process"/>
    <property type="evidence" value="ECO:0007669"/>
    <property type="project" value="UniProtKB-UniPathway"/>
</dbReference>
<comment type="cofactor">
    <cofactor evidence="2 10">
        <name>NAD(+)</name>
        <dbReference type="ChEBI" id="CHEBI:57540"/>
    </cofactor>
</comment>
<evidence type="ECO:0000313" key="13">
    <source>
        <dbReference type="Proteomes" id="UP000272771"/>
    </source>
</evidence>
<comment type="pathway">
    <text evidence="3 10">Carbohydrate metabolism; galactose metabolism.</text>
</comment>
<gene>
    <name evidence="12" type="primary">galE</name>
    <name evidence="12" type="ORF">NCTC12742_00551</name>
</gene>
<keyword evidence="13" id="KW-1185">Reference proteome</keyword>
<protein>
    <recommendedName>
        <fullName evidence="6 10">UDP-glucose 4-epimerase</fullName>
        <ecNumber evidence="5 10">5.1.3.2</ecNumber>
    </recommendedName>
</protein>
<dbReference type="Gene3D" id="3.90.25.10">
    <property type="entry name" value="UDP-galactose 4-epimerase, domain 1"/>
    <property type="match status" value="1"/>
</dbReference>
<sequence length="337" mass="37203">MAILVTGGLGFIGSHTVVSLHEAGYEVVILDNLSNASEKALPRLEQMLDRRLAFYRGDVRDRMLLQTVFAEHRIEAVIHFAGLKAVGESVREPLEYYDNNVMGSLILLEEMKRAGVFTFVFSSSATVYGLPETVPMTEQMPTGATTNPYATSKYMVERMLADAVTADTRWNMIILRYFNPVGAHASGMIGENPNGIPNNLLPYICQVAVGKLKHLNVFGGDYPTQDGTGVRDYIHVMDLAEGHLKALQVKSGQCGLHVYNLGRGIGCSVLEVVSAFEQASGVHIPYVISPRRDGDIASYYADTVKATAELGWTAKRDLHEIMRDAWNWQSKNPNGYE</sequence>
<dbReference type="Proteomes" id="UP000272771">
    <property type="component" value="Chromosome"/>
</dbReference>
<evidence type="ECO:0000256" key="2">
    <source>
        <dbReference type="ARBA" id="ARBA00001911"/>
    </source>
</evidence>
<dbReference type="AlphaFoldDB" id="A0A448VK79"/>
<evidence type="ECO:0000256" key="8">
    <source>
        <dbReference type="ARBA" id="ARBA00023144"/>
    </source>
</evidence>
<keyword evidence="9 10" id="KW-0413">Isomerase</keyword>
<evidence type="ECO:0000256" key="6">
    <source>
        <dbReference type="ARBA" id="ARBA00018569"/>
    </source>
</evidence>